<keyword evidence="1" id="KW-0808">Transferase</keyword>
<dbReference type="InterPro" id="IPR005338">
    <property type="entry name" value="Anhydro_N_Ac-Mur_kinase"/>
</dbReference>
<gene>
    <name evidence="1" type="ORF">IM532_06470</name>
</gene>
<dbReference type="GO" id="GO:0005524">
    <property type="term" value="F:ATP binding"/>
    <property type="evidence" value="ECO:0007669"/>
    <property type="project" value="InterPro"/>
</dbReference>
<dbReference type="Proteomes" id="UP000608754">
    <property type="component" value="Unassembled WGS sequence"/>
</dbReference>
<keyword evidence="2" id="KW-1185">Reference proteome</keyword>
<comment type="caution">
    <text evidence="1">The sequence shown here is derived from an EMBL/GenBank/DDBJ whole genome shotgun (WGS) entry which is preliminary data.</text>
</comment>
<organism evidence="1 2">
    <name type="scientific">Faecalibacter rhinopitheci</name>
    <dbReference type="NCBI Taxonomy" id="2779678"/>
    <lineage>
        <taxon>Bacteria</taxon>
        <taxon>Pseudomonadati</taxon>
        <taxon>Bacteroidota</taxon>
        <taxon>Flavobacteriia</taxon>
        <taxon>Flavobacteriales</taxon>
        <taxon>Weeksellaceae</taxon>
        <taxon>Faecalibacter</taxon>
    </lineage>
</organism>
<proteinExistence type="predicted"/>
<reference evidence="1" key="1">
    <citation type="submission" date="2020-10" db="EMBL/GenBank/DDBJ databases">
        <authorList>
            <person name="Lu T."/>
            <person name="Wang Q."/>
            <person name="Han X."/>
        </authorList>
    </citation>
    <scope>NUCLEOTIDE SEQUENCE</scope>
    <source>
        <strain evidence="1">WQ 117</strain>
    </source>
</reference>
<dbReference type="NCBIfam" id="NF007144">
    <property type="entry name" value="PRK09585.2-3"/>
    <property type="match status" value="1"/>
</dbReference>
<keyword evidence="1" id="KW-0418">Kinase</keyword>
<dbReference type="Pfam" id="PF03702">
    <property type="entry name" value="AnmK"/>
    <property type="match status" value="1"/>
</dbReference>
<dbReference type="EC" id="2.7.1.170" evidence="1"/>
<dbReference type="GO" id="GO:0016773">
    <property type="term" value="F:phosphotransferase activity, alcohol group as acceptor"/>
    <property type="evidence" value="ECO:0007669"/>
    <property type="project" value="InterPro"/>
</dbReference>
<name>A0A8J7G5L5_9FLAO</name>
<dbReference type="GO" id="GO:0006040">
    <property type="term" value="P:amino sugar metabolic process"/>
    <property type="evidence" value="ECO:0007669"/>
    <property type="project" value="InterPro"/>
</dbReference>
<dbReference type="GO" id="GO:0016301">
    <property type="term" value="F:kinase activity"/>
    <property type="evidence" value="ECO:0007669"/>
    <property type="project" value="UniProtKB-KW"/>
</dbReference>
<accession>A0A8J7G5L5</accession>
<evidence type="ECO:0000313" key="2">
    <source>
        <dbReference type="Proteomes" id="UP000608754"/>
    </source>
</evidence>
<evidence type="ECO:0000313" key="1">
    <source>
        <dbReference type="EMBL" id="MBF0597092.1"/>
    </source>
</evidence>
<dbReference type="PANTHER" id="PTHR30605">
    <property type="entry name" value="ANHYDRO-N-ACETYLMURAMIC ACID KINASE"/>
    <property type="match status" value="1"/>
</dbReference>
<sequence length="353" mass="40027">MKNPIYCIGLMSGTSLDGLDICYVRFDSDTSFEILQTEGINYSSEMKNQLKNAYQMSAMQLCELDVQFGYYLGEQVKLFVEKYKIKRLDFIASHGQTIFHQPNKNFTLQIGNGAAISSKCQQRVICDFRTQDVILGGQGAPLVPIGDELLFNQYDACLNLGGFSNISMNRNGKRIAFDICPINIVLNNYANQLGLDYDKNGENASRGKVYQELVDELNQLDFYQQSYPKSLGFEWIEKEFLTIVENYDLSIEDKLISCIEHMVYQINTIFEKHDINKVLITGGGTRNLLLINLLKQKSSTEIIIPKDDLIDFKEALIFAFLGYRKFTNQVNCLSSVTGAIKDHCSGIIYEAVK</sequence>
<dbReference type="EMBL" id="JADGIK010000003">
    <property type="protein sequence ID" value="MBF0597092.1"/>
    <property type="molecule type" value="Genomic_DNA"/>
</dbReference>
<dbReference type="SUPFAM" id="SSF53067">
    <property type="entry name" value="Actin-like ATPase domain"/>
    <property type="match status" value="1"/>
</dbReference>
<dbReference type="Gene3D" id="3.30.420.40">
    <property type="match status" value="2"/>
</dbReference>
<dbReference type="RefSeq" id="WP_194182638.1">
    <property type="nucleotide sequence ID" value="NZ_JADGIK010000003.1"/>
</dbReference>
<dbReference type="AlphaFoldDB" id="A0A8J7G5L5"/>
<protein>
    <submittedName>
        <fullName evidence="1">Anhydro-N-acetylmuramic acid kinase</fullName>
        <ecNumber evidence="1">2.7.1.170</ecNumber>
    </submittedName>
</protein>
<dbReference type="PANTHER" id="PTHR30605:SF0">
    <property type="entry name" value="ANHYDRO-N-ACETYLMURAMIC ACID KINASE"/>
    <property type="match status" value="1"/>
</dbReference>
<dbReference type="InterPro" id="IPR043129">
    <property type="entry name" value="ATPase_NBD"/>
</dbReference>
<dbReference type="GO" id="GO:0009254">
    <property type="term" value="P:peptidoglycan turnover"/>
    <property type="evidence" value="ECO:0007669"/>
    <property type="project" value="InterPro"/>
</dbReference>